<feature type="compositionally biased region" description="Gly residues" evidence="1">
    <location>
        <begin position="13"/>
        <end position="24"/>
    </location>
</feature>
<dbReference type="EMBL" id="GBRH01246715">
    <property type="protein sequence ID" value="JAD51180.1"/>
    <property type="molecule type" value="Transcribed_RNA"/>
</dbReference>
<evidence type="ECO:0000313" key="2">
    <source>
        <dbReference type="EMBL" id="JAD51180.1"/>
    </source>
</evidence>
<sequence length="24" mass="2434">MRGTPPSLPPGRVRGGWIGGGTRA</sequence>
<evidence type="ECO:0000256" key="1">
    <source>
        <dbReference type="SAM" id="MobiDB-lite"/>
    </source>
</evidence>
<accession>A0A0A9AQJ7</accession>
<organism evidence="2">
    <name type="scientific">Arundo donax</name>
    <name type="common">Giant reed</name>
    <name type="synonym">Donax arundinaceus</name>
    <dbReference type="NCBI Taxonomy" id="35708"/>
    <lineage>
        <taxon>Eukaryota</taxon>
        <taxon>Viridiplantae</taxon>
        <taxon>Streptophyta</taxon>
        <taxon>Embryophyta</taxon>
        <taxon>Tracheophyta</taxon>
        <taxon>Spermatophyta</taxon>
        <taxon>Magnoliopsida</taxon>
        <taxon>Liliopsida</taxon>
        <taxon>Poales</taxon>
        <taxon>Poaceae</taxon>
        <taxon>PACMAD clade</taxon>
        <taxon>Arundinoideae</taxon>
        <taxon>Arundineae</taxon>
        <taxon>Arundo</taxon>
    </lineage>
</organism>
<reference evidence="2" key="2">
    <citation type="journal article" date="2015" name="Data Brief">
        <title>Shoot transcriptome of the giant reed, Arundo donax.</title>
        <authorList>
            <person name="Barrero R.A."/>
            <person name="Guerrero F.D."/>
            <person name="Moolhuijzen P."/>
            <person name="Goolsby J.A."/>
            <person name="Tidwell J."/>
            <person name="Bellgard S.E."/>
            <person name="Bellgard M.I."/>
        </authorList>
    </citation>
    <scope>NUCLEOTIDE SEQUENCE</scope>
    <source>
        <tissue evidence="2">Shoot tissue taken approximately 20 cm above the soil surface</tissue>
    </source>
</reference>
<protein>
    <submittedName>
        <fullName evidence="2">Uncharacterized protein</fullName>
    </submittedName>
</protein>
<feature type="region of interest" description="Disordered" evidence="1">
    <location>
        <begin position="1"/>
        <end position="24"/>
    </location>
</feature>
<dbReference type="AlphaFoldDB" id="A0A0A9AQJ7"/>
<reference evidence="2" key="1">
    <citation type="submission" date="2014-09" db="EMBL/GenBank/DDBJ databases">
        <authorList>
            <person name="Magalhaes I.L.F."/>
            <person name="Oliveira U."/>
            <person name="Santos F.R."/>
            <person name="Vidigal T.H.D.A."/>
            <person name="Brescovit A.D."/>
            <person name="Santos A.J."/>
        </authorList>
    </citation>
    <scope>NUCLEOTIDE SEQUENCE</scope>
    <source>
        <tissue evidence="2">Shoot tissue taken approximately 20 cm above the soil surface</tissue>
    </source>
</reference>
<name>A0A0A9AQJ7_ARUDO</name>
<proteinExistence type="predicted"/>